<organism evidence="3 4">
    <name type="scientific">Tanacetum coccineum</name>
    <dbReference type="NCBI Taxonomy" id="301880"/>
    <lineage>
        <taxon>Eukaryota</taxon>
        <taxon>Viridiplantae</taxon>
        <taxon>Streptophyta</taxon>
        <taxon>Embryophyta</taxon>
        <taxon>Tracheophyta</taxon>
        <taxon>Spermatophyta</taxon>
        <taxon>Magnoliopsida</taxon>
        <taxon>eudicotyledons</taxon>
        <taxon>Gunneridae</taxon>
        <taxon>Pentapetalae</taxon>
        <taxon>asterids</taxon>
        <taxon>campanulids</taxon>
        <taxon>Asterales</taxon>
        <taxon>Asteraceae</taxon>
        <taxon>Asteroideae</taxon>
        <taxon>Anthemideae</taxon>
        <taxon>Anthemidinae</taxon>
        <taxon>Tanacetum</taxon>
    </lineage>
</organism>
<dbReference type="SUPFAM" id="SSF57756">
    <property type="entry name" value="Retrovirus zinc finger-like domains"/>
    <property type="match status" value="1"/>
</dbReference>
<dbReference type="InterPro" id="IPR001878">
    <property type="entry name" value="Znf_CCHC"/>
</dbReference>
<name>A0ABQ5GUA2_9ASTR</name>
<evidence type="ECO:0000256" key="1">
    <source>
        <dbReference type="PROSITE-ProRule" id="PRU00047"/>
    </source>
</evidence>
<keyword evidence="1" id="KW-0862">Zinc</keyword>
<evidence type="ECO:0000259" key="2">
    <source>
        <dbReference type="PROSITE" id="PS50158"/>
    </source>
</evidence>
<dbReference type="Gene3D" id="4.10.60.10">
    <property type="entry name" value="Zinc finger, CCHC-type"/>
    <property type="match status" value="1"/>
</dbReference>
<proteinExistence type="predicted"/>
<dbReference type="PROSITE" id="PS50158">
    <property type="entry name" value="ZF_CCHC"/>
    <property type="match status" value="1"/>
</dbReference>
<evidence type="ECO:0000313" key="3">
    <source>
        <dbReference type="EMBL" id="GJT78582.1"/>
    </source>
</evidence>
<reference evidence="3" key="2">
    <citation type="submission" date="2022-01" db="EMBL/GenBank/DDBJ databases">
        <authorList>
            <person name="Yamashiro T."/>
            <person name="Shiraishi A."/>
            <person name="Satake H."/>
            <person name="Nakayama K."/>
        </authorList>
    </citation>
    <scope>NUCLEOTIDE SEQUENCE</scope>
</reference>
<reference evidence="3" key="1">
    <citation type="journal article" date="2022" name="Int. J. Mol. Sci.">
        <title>Draft Genome of Tanacetum Coccineum: Genomic Comparison of Closely Related Tanacetum-Family Plants.</title>
        <authorList>
            <person name="Yamashiro T."/>
            <person name="Shiraishi A."/>
            <person name="Nakayama K."/>
            <person name="Satake H."/>
        </authorList>
    </citation>
    <scope>NUCLEOTIDE SEQUENCE</scope>
</reference>
<dbReference type="InterPro" id="IPR036875">
    <property type="entry name" value="Znf_CCHC_sf"/>
</dbReference>
<gene>
    <name evidence="3" type="ORF">Tco_1045307</name>
</gene>
<keyword evidence="1" id="KW-0863">Zinc-finger</keyword>
<accession>A0ABQ5GUA2</accession>
<keyword evidence="4" id="KW-1185">Reference proteome</keyword>
<sequence>MGDENPICTLEDYSRPSHEGYRNTIELPHRNNVVPLRSDTIQLVQSGCSFHGRQSEDPNQHLKDFLNLVDSLDLNEDLTTCFLAQFFPPAWTAKLRNDILMFQQHQVQIFYDYVNPATRRTINQSTGGKLHDKNTKESWALLEDLALYDNESWNDPRDYTKPVKAISLPQDVPSTSDCRLIELENQIQQLMEDHLAPKSSVQVNKITSSCEICIGPHDTQYCIENPEQAFVDYASSRTDEAGGNWFTFKPEQNNLGDTYNPSWKSHPNLRLPKFEANFKQQQSEVTNKLDTFLKAINDRMTRELPSDTVKNLKLNVNSTSLVLSAHSYPMEDPQCSSHIHNSINAIKTLGDSKPFDTLADLGSCVNLIPLYLFKKLKFGLLKETDHVSRHGKGPRNPLLVGRGFLATASSVIDYKKAKIAVGERVTRSVFGVKEIDLGGVVVSCFDLQDIFDAEKARIALEGPRNSFKYEYRIPSPDRQTKACGNHGPRGQAVEAEPHSYRQGLMDVGIKILLEVIAAQVRVTAAKQNLVLLSNLNEKYAKYTARVKLVLLVKIEENILITTAQRLRLLKDKDLLEIKITYVIIVSELVALRNFAKKKLLLHTRSVCYKEMDQDSVHMVDASKVPMLKPENGNAPPITKVVKGVETTIAPTTAKEKAQRRLELKARSTLLMGIPNEHQLKFNSIKDAKSLLQAIEKRFGGNAASSSEVLDKTFDRFQKLISQLEIHGESISQEDVNRKTNGAVNTAHGATTASTQATAVNSTTIDKLSDAVICAFFANLRWQMAMLTIRARRFLKNIGRKFSVNGTETIGFDKSKVKCYNCHKRGHFGRECRALRNQENRNMENIRRVVPVETTTSNALVSCDGSGYDWSDQSEEGPTNFALMAYSLMVPIIIHLTRKIEV</sequence>
<dbReference type="EMBL" id="BQNB010018816">
    <property type="protein sequence ID" value="GJT78582.1"/>
    <property type="molecule type" value="Genomic_DNA"/>
</dbReference>
<evidence type="ECO:0000313" key="4">
    <source>
        <dbReference type="Proteomes" id="UP001151760"/>
    </source>
</evidence>
<dbReference type="SMART" id="SM00343">
    <property type="entry name" value="ZnF_C2HC"/>
    <property type="match status" value="1"/>
</dbReference>
<feature type="domain" description="CCHC-type" evidence="2">
    <location>
        <begin position="817"/>
        <end position="832"/>
    </location>
</feature>
<keyword evidence="1" id="KW-0479">Metal-binding</keyword>
<comment type="caution">
    <text evidence="3">The sequence shown here is derived from an EMBL/GenBank/DDBJ whole genome shotgun (WGS) entry which is preliminary data.</text>
</comment>
<dbReference type="Proteomes" id="UP001151760">
    <property type="component" value="Unassembled WGS sequence"/>
</dbReference>
<protein>
    <submittedName>
        <fullName evidence="3">MAK10-like protein</fullName>
    </submittedName>
</protein>